<organism evidence="2 3">
    <name type="scientific">Belliella kenyensis</name>
    <dbReference type="NCBI Taxonomy" id="1472724"/>
    <lineage>
        <taxon>Bacteria</taxon>
        <taxon>Pseudomonadati</taxon>
        <taxon>Bacteroidota</taxon>
        <taxon>Cytophagia</taxon>
        <taxon>Cytophagales</taxon>
        <taxon>Cyclobacteriaceae</taxon>
        <taxon>Belliella</taxon>
    </lineage>
</organism>
<accession>A0ABV8EJ60</accession>
<name>A0ABV8EJ60_9BACT</name>
<reference evidence="3" key="1">
    <citation type="journal article" date="2019" name="Int. J. Syst. Evol. Microbiol.">
        <title>The Global Catalogue of Microorganisms (GCM) 10K type strain sequencing project: providing services to taxonomists for standard genome sequencing and annotation.</title>
        <authorList>
            <consortium name="The Broad Institute Genomics Platform"/>
            <consortium name="The Broad Institute Genome Sequencing Center for Infectious Disease"/>
            <person name="Wu L."/>
            <person name="Ma J."/>
        </authorList>
    </citation>
    <scope>NUCLEOTIDE SEQUENCE [LARGE SCALE GENOMIC DNA]</scope>
    <source>
        <strain evidence="3">CECT 8551</strain>
    </source>
</reference>
<dbReference type="InterPro" id="IPR029068">
    <property type="entry name" value="Glyas_Bleomycin-R_OHBP_Dase"/>
</dbReference>
<proteinExistence type="predicted"/>
<feature type="domain" description="VOC" evidence="1">
    <location>
        <begin position="11"/>
        <end position="132"/>
    </location>
</feature>
<evidence type="ECO:0000313" key="2">
    <source>
        <dbReference type="EMBL" id="MFC3975619.1"/>
    </source>
</evidence>
<dbReference type="PANTHER" id="PTHR47802:SF1">
    <property type="entry name" value="GLYOXALASE FAMILY PROTEIN, EXPRESSED"/>
    <property type="match status" value="1"/>
</dbReference>
<evidence type="ECO:0000313" key="3">
    <source>
        <dbReference type="Proteomes" id="UP001595766"/>
    </source>
</evidence>
<sequence length="134" mass="15677">MMSQKVKAQAKITHIAVFVSNLEQSTAFYKDVMDFEEIEEPFKDGLHAWFDIGNNLQLHVIEDKWQPITINKNNHICFSIPDMDVFISKLNDKNVAFENWVGEKGKINVRPDGIKQVYLRDPDGYWIEINNEYN</sequence>
<dbReference type="InterPro" id="IPR004360">
    <property type="entry name" value="Glyas_Fos-R_dOase_dom"/>
</dbReference>
<keyword evidence="3" id="KW-1185">Reference proteome</keyword>
<dbReference type="PROSITE" id="PS51819">
    <property type="entry name" value="VOC"/>
    <property type="match status" value="1"/>
</dbReference>
<evidence type="ECO:0000259" key="1">
    <source>
        <dbReference type="PROSITE" id="PS51819"/>
    </source>
</evidence>
<dbReference type="SUPFAM" id="SSF54593">
    <property type="entry name" value="Glyoxalase/Bleomycin resistance protein/Dihydroxybiphenyl dioxygenase"/>
    <property type="match status" value="1"/>
</dbReference>
<dbReference type="EMBL" id="JBHSAV010000009">
    <property type="protein sequence ID" value="MFC3975619.1"/>
    <property type="molecule type" value="Genomic_DNA"/>
</dbReference>
<gene>
    <name evidence="2" type="ORF">ACFOUP_04470</name>
</gene>
<comment type="caution">
    <text evidence="2">The sequence shown here is derived from an EMBL/GenBank/DDBJ whole genome shotgun (WGS) entry which is preliminary data.</text>
</comment>
<protein>
    <submittedName>
        <fullName evidence="2">VOC family protein</fullName>
    </submittedName>
</protein>
<dbReference type="Proteomes" id="UP001595766">
    <property type="component" value="Unassembled WGS sequence"/>
</dbReference>
<dbReference type="InterPro" id="IPR037523">
    <property type="entry name" value="VOC_core"/>
</dbReference>
<dbReference type="Pfam" id="PF00903">
    <property type="entry name" value="Glyoxalase"/>
    <property type="match status" value="1"/>
</dbReference>
<dbReference type="PANTHER" id="PTHR47802">
    <property type="entry name" value="GLYOXALASE FAMILY PROTEIN, EXPRESSED"/>
    <property type="match status" value="1"/>
</dbReference>
<dbReference type="Gene3D" id="3.10.180.10">
    <property type="entry name" value="2,3-Dihydroxybiphenyl 1,2-Dioxygenase, domain 1"/>
    <property type="match status" value="1"/>
</dbReference>
<dbReference type="RefSeq" id="WP_317208497.1">
    <property type="nucleotide sequence ID" value="NZ_JAKZGR010000014.1"/>
</dbReference>